<dbReference type="AlphaFoldDB" id="A8YHP6"/>
<protein>
    <submittedName>
        <fullName evidence="2">Similarity. Hypothetical start</fullName>
    </submittedName>
</protein>
<organism evidence="2">
    <name type="scientific">Microcystis aeruginosa (strain PCC 7806)</name>
    <dbReference type="NCBI Taxonomy" id="267872"/>
    <lineage>
        <taxon>Bacteria</taxon>
        <taxon>Bacillati</taxon>
        <taxon>Cyanobacteriota</taxon>
        <taxon>Cyanophyceae</taxon>
        <taxon>Oscillatoriophycideae</taxon>
        <taxon>Chroococcales</taxon>
        <taxon>Microcystaceae</taxon>
        <taxon>Microcystis</taxon>
    </lineage>
</organism>
<gene>
    <name evidence="2" type="ORF">IPF_6247</name>
</gene>
<evidence type="ECO:0000256" key="1">
    <source>
        <dbReference type="SAM" id="MobiDB-lite"/>
    </source>
</evidence>
<proteinExistence type="predicted"/>
<accession>A8YHP6</accession>
<sequence length="62" mass="7272">MMSFWYCIMNWRWREFCLRENAMAQVAVSEILNPIIESDTPRHNPSRKAIGRLRSSKTGANT</sequence>
<name>A8YHP6_MICA7</name>
<reference evidence="2" key="1">
    <citation type="submission" date="2007-08" db="EMBL/GenBank/DDBJ databases">
        <authorList>
            <person name="Frangeul L."/>
        </authorList>
    </citation>
    <scope>NUCLEOTIDE SEQUENCE</scope>
    <source>
        <strain evidence="2">PCC 7806</strain>
    </source>
</reference>
<feature type="compositionally biased region" description="Basic residues" evidence="1">
    <location>
        <begin position="44"/>
        <end position="55"/>
    </location>
</feature>
<evidence type="ECO:0000313" key="2">
    <source>
        <dbReference type="EMBL" id="CAO89979.1"/>
    </source>
</evidence>
<dbReference type="EMBL" id="AM778944">
    <property type="protein sequence ID" value="CAO89979.1"/>
    <property type="molecule type" value="Genomic_DNA"/>
</dbReference>
<feature type="region of interest" description="Disordered" evidence="1">
    <location>
        <begin position="39"/>
        <end position="62"/>
    </location>
</feature>